<evidence type="ECO:0000256" key="15">
    <source>
        <dbReference type="ARBA" id="ARBA00023136"/>
    </source>
</evidence>
<evidence type="ECO:0000256" key="3">
    <source>
        <dbReference type="ARBA" id="ARBA00005119"/>
    </source>
</evidence>
<keyword evidence="17" id="KW-1208">Phospholipid metabolism</keyword>
<evidence type="ECO:0000256" key="14">
    <source>
        <dbReference type="ARBA" id="ARBA00023098"/>
    </source>
</evidence>
<feature type="transmembrane region" description="Helical" evidence="19">
    <location>
        <begin position="169"/>
        <end position="187"/>
    </location>
</feature>
<dbReference type="EC" id="2.7.7.41" evidence="6 18"/>
<evidence type="ECO:0000313" key="21">
    <source>
        <dbReference type="Proteomes" id="UP000018731"/>
    </source>
</evidence>
<feature type="transmembrane region" description="Helical" evidence="19">
    <location>
        <begin position="130"/>
        <end position="148"/>
    </location>
</feature>
<comment type="pathway">
    <text evidence="4">Lipid metabolism.</text>
</comment>
<evidence type="ECO:0000256" key="13">
    <source>
        <dbReference type="ARBA" id="ARBA00022989"/>
    </source>
</evidence>
<protein>
    <recommendedName>
        <fullName evidence="7 18">Phosphatidate cytidylyltransferase</fullName>
        <ecNumber evidence="6 18">2.7.7.41</ecNumber>
    </recommendedName>
</protein>
<evidence type="ECO:0000256" key="9">
    <source>
        <dbReference type="ARBA" id="ARBA00022516"/>
    </source>
</evidence>
<dbReference type="UniPathway" id="UPA00557">
    <property type="reaction ID" value="UER00614"/>
</dbReference>
<dbReference type="PATRIC" id="fig|1357400.3.peg.940"/>
<sequence>MSNLIEMLKKDKARYITGALLIAFVALLMYINNSFLMWATLGVLFLLGFKESLNLYNINDEAYLYVIATFVWICAFFSSNPVICGITACMAMSSYLAFKQTLAPKNILPFIYPSIPFLALYSIYEDFGLAGILWLIVIVALCDIGAYFGGRLFGKTPFSPTSPKKTIEGVIIGLAFCVVVGSVVGIWALGVNFFVCILLSVLVGVCGVFGDLYESYLKRMAGVKDSGSILPGHGGILDRLDALLFGAIGMYFALSFLLGGDSISPALFGTL</sequence>
<name>V8CA28_9HELI</name>
<dbReference type="InterPro" id="IPR000374">
    <property type="entry name" value="PC_trans"/>
</dbReference>
<evidence type="ECO:0000256" key="17">
    <source>
        <dbReference type="ARBA" id="ARBA00023264"/>
    </source>
</evidence>
<evidence type="ECO:0000256" key="7">
    <source>
        <dbReference type="ARBA" id="ARBA00019373"/>
    </source>
</evidence>
<organism evidence="20 21">
    <name type="scientific">Helicobacter macacae MIT 99-5501</name>
    <dbReference type="NCBI Taxonomy" id="1357400"/>
    <lineage>
        <taxon>Bacteria</taxon>
        <taxon>Pseudomonadati</taxon>
        <taxon>Campylobacterota</taxon>
        <taxon>Epsilonproteobacteria</taxon>
        <taxon>Campylobacterales</taxon>
        <taxon>Helicobacteraceae</taxon>
        <taxon>Helicobacter</taxon>
    </lineage>
</organism>
<evidence type="ECO:0000256" key="10">
    <source>
        <dbReference type="ARBA" id="ARBA00022679"/>
    </source>
</evidence>
<keyword evidence="11 18" id="KW-0812">Transmembrane</keyword>
<evidence type="ECO:0000256" key="18">
    <source>
        <dbReference type="RuleBase" id="RU003938"/>
    </source>
</evidence>
<comment type="similarity">
    <text evidence="5 18">Belongs to the CDS family.</text>
</comment>
<keyword evidence="14" id="KW-0443">Lipid metabolism</keyword>
<keyword evidence="10 18" id="KW-0808">Transferase</keyword>
<dbReference type="RefSeq" id="WP_023927403.1">
    <property type="nucleotide sequence ID" value="NZ_KI669454.1"/>
</dbReference>
<keyword evidence="16" id="KW-0594">Phospholipid biosynthesis</keyword>
<dbReference type="AlphaFoldDB" id="V8CA28"/>
<evidence type="ECO:0000256" key="2">
    <source>
        <dbReference type="ARBA" id="ARBA00004651"/>
    </source>
</evidence>
<dbReference type="HOGENOM" id="CLU_037294_1_0_7"/>
<evidence type="ECO:0000256" key="8">
    <source>
        <dbReference type="ARBA" id="ARBA00022475"/>
    </source>
</evidence>
<dbReference type="Proteomes" id="UP000018731">
    <property type="component" value="Unassembled WGS sequence"/>
</dbReference>
<dbReference type="OrthoDB" id="9799199at2"/>
<dbReference type="GO" id="GO:0005886">
    <property type="term" value="C:plasma membrane"/>
    <property type="evidence" value="ECO:0007669"/>
    <property type="project" value="UniProtKB-SubCell"/>
</dbReference>
<dbReference type="GO" id="GO:0016024">
    <property type="term" value="P:CDP-diacylglycerol biosynthetic process"/>
    <property type="evidence" value="ECO:0007669"/>
    <property type="project" value="UniProtKB-UniPathway"/>
</dbReference>
<feature type="transmembrane region" description="Helical" evidence="19">
    <location>
        <begin position="107"/>
        <end position="124"/>
    </location>
</feature>
<evidence type="ECO:0000256" key="12">
    <source>
        <dbReference type="ARBA" id="ARBA00022695"/>
    </source>
</evidence>
<evidence type="ECO:0000256" key="11">
    <source>
        <dbReference type="ARBA" id="ARBA00022692"/>
    </source>
</evidence>
<keyword evidence="8" id="KW-1003">Cell membrane</keyword>
<evidence type="ECO:0000256" key="6">
    <source>
        <dbReference type="ARBA" id="ARBA00012487"/>
    </source>
</evidence>
<keyword evidence="12 18" id="KW-0548">Nucleotidyltransferase</keyword>
<accession>V8CA28</accession>
<feature type="transmembrane region" description="Helical" evidence="19">
    <location>
        <begin position="193"/>
        <end position="213"/>
    </location>
</feature>
<keyword evidence="13 19" id="KW-1133">Transmembrane helix</keyword>
<dbReference type="EMBL" id="AZJI01000004">
    <property type="protein sequence ID" value="ETD23932.1"/>
    <property type="molecule type" value="Genomic_DNA"/>
</dbReference>
<dbReference type="eggNOG" id="COG0575">
    <property type="taxonomic scope" value="Bacteria"/>
</dbReference>
<dbReference type="PANTHER" id="PTHR46382">
    <property type="entry name" value="PHOSPHATIDATE CYTIDYLYLTRANSFERASE"/>
    <property type="match status" value="1"/>
</dbReference>
<proteinExistence type="inferred from homology"/>
<dbReference type="Pfam" id="PF01148">
    <property type="entry name" value="CTP_transf_1"/>
    <property type="match status" value="1"/>
</dbReference>
<comment type="subcellular location">
    <subcellularLocation>
        <location evidence="2">Cell membrane</location>
        <topology evidence="2">Multi-pass membrane protein</topology>
    </subcellularLocation>
</comment>
<keyword evidence="9" id="KW-0444">Lipid biosynthesis</keyword>
<keyword evidence="15 19" id="KW-0472">Membrane</keyword>
<feature type="transmembrane region" description="Helical" evidence="19">
    <location>
        <begin position="20"/>
        <end position="47"/>
    </location>
</feature>
<comment type="caution">
    <text evidence="20">The sequence shown here is derived from an EMBL/GenBank/DDBJ whole genome shotgun (WGS) entry which is preliminary data.</text>
</comment>
<evidence type="ECO:0000256" key="5">
    <source>
        <dbReference type="ARBA" id="ARBA00010185"/>
    </source>
</evidence>
<dbReference type="GO" id="GO:0004605">
    <property type="term" value="F:phosphatidate cytidylyltransferase activity"/>
    <property type="evidence" value="ECO:0007669"/>
    <property type="project" value="UniProtKB-EC"/>
</dbReference>
<comment type="pathway">
    <text evidence="3 18">Phospholipid metabolism; CDP-diacylglycerol biosynthesis; CDP-diacylglycerol from sn-glycerol 3-phosphate: step 3/3.</text>
</comment>
<evidence type="ECO:0000313" key="20">
    <source>
        <dbReference type="EMBL" id="ETD23932.1"/>
    </source>
</evidence>
<dbReference type="PANTHER" id="PTHR46382:SF1">
    <property type="entry name" value="PHOSPHATIDATE CYTIDYLYLTRANSFERASE"/>
    <property type="match status" value="1"/>
</dbReference>
<dbReference type="PROSITE" id="PS01315">
    <property type="entry name" value="CDS"/>
    <property type="match status" value="1"/>
</dbReference>
<evidence type="ECO:0000256" key="1">
    <source>
        <dbReference type="ARBA" id="ARBA00001698"/>
    </source>
</evidence>
<keyword evidence="21" id="KW-1185">Reference proteome</keyword>
<feature type="transmembrane region" description="Helical" evidence="19">
    <location>
        <begin position="62"/>
        <end position="95"/>
    </location>
</feature>
<comment type="catalytic activity">
    <reaction evidence="1 18">
        <text>a 1,2-diacyl-sn-glycero-3-phosphate + CTP + H(+) = a CDP-1,2-diacyl-sn-glycerol + diphosphate</text>
        <dbReference type="Rhea" id="RHEA:16229"/>
        <dbReference type="ChEBI" id="CHEBI:15378"/>
        <dbReference type="ChEBI" id="CHEBI:33019"/>
        <dbReference type="ChEBI" id="CHEBI:37563"/>
        <dbReference type="ChEBI" id="CHEBI:58332"/>
        <dbReference type="ChEBI" id="CHEBI:58608"/>
        <dbReference type="EC" id="2.7.7.41"/>
    </reaction>
</comment>
<reference evidence="20 21" key="1">
    <citation type="journal article" date="2014" name="Genome Announc.">
        <title>Draft genome sequences of six enterohepatic helicobacter species isolated from humans and one from rhesus macaques.</title>
        <authorList>
            <person name="Shen Z."/>
            <person name="Sheh A."/>
            <person name="Young S.K."/>
            <person name="Abouelliel A."/>
            <person name="Ward D.V."/>
            <person name="Earl A.M."/>
            <person name="Fox J.G."/>
        </authorList>
    </citation>
    <scope>NUCLEOTIDE SEQUENCE [LARGE SCALE GENOMIC DNA]</scope>
    <source>
        <strain evidence="20 21">MIT 99-5501</strain>
    </source>
</reference>
<dbReference type="STRING" id="1357400.HMPREF2086_00678"/>
<evidence type="ECO:0000256" key="19">
    <source>
        <dbReference type="SAM" id="Phobius"/>
    </source>
</evidence>
<gene>
    <name evidence="20" type="ORF">HMPREF2086_00678</name>
</gene>
<evidence type="ECO:0000256" key="4">
    <source>
        <dbReference type="ARBA" id="ARBA00005189"/>
    </source>
</evidence>
<feature type="transmembrane region" description="Helical" evidence="19">
    <location>
        <begin position="242"/>
        <end position="260"/>
    </location>
</feature>
<evidence type="ECO:0000256" key="16">
    <source>
        <dbReference type="ARBA" id="ARBA00023209"/>
    </source>
</evidence>